<dbReference type="SUPFAM" id="SSF53822">
    <property type="entry name" value="Periplasmic binding protein-like I"/>
    <property type="match status" value="1"/>
</dbReference>
<proteinExistence type="predicted"/>
<name>A0A193GHH6_9BORD</name>
<dbReference type="GO" id="GO:0003700">
    <property type="term" value="F:DNA-binding transcription factor activity"/>
    <property type="evidence" value="ECO:0007669"/>
    <property type="project" value="TreeGrafter"/>
</dbReference>
<evidence type="ECO:0000313" key="6">
    <source>
        <dbReference type="Proteomes" id="UP000091926"/>
    </source>
</evidence>
<evidence type="ECO:0000256" key="3">
    <source>
        <dbReference type="ARBA" id="ARBA00023163"/>
    </source>
</evidence>
<dbReference type="InterPro" id="IPR046335">
    <property type="entry name" value="LacI/GalR-like_sensor"/>
</dbReference>
<dbReference type="STRING" id="463014.BAU07_18745"/>
<dbReference type="SMART" id="SM00354">
    <property type="entry name" value="HTH_LACI"/>
    <property type="match status" value="1"/>
</dbReference>
<gene>
    <name evidence="5" type="ORF">BAU07_18745</name>
</gene>
<protein>
    <recommendedName>
        <fullName evidence="4">HTH lacI-type domain-containing protein</fullName>
    </recommendedName>
</protein>
<dbReference type="InterPro" id="IPR028082">
    <property type="entry name" value="Peripla_BP_I"/>
</dbReference>
<keyword evidence="1" id="KW-0805">Transcription regulation</keyword>
<dbReference type="RefSeq" id="WP_066660787.1">
    <property type="nucleotide sequence ID" value="NZ_CBCSCL010000012.1"/>
</dbReference>
<keyword evidence="2" id="KW-0238">DNA-binding</keyword>
<evidence type="ECO:0000256" key="1">
    <source>
        <dbReference type="ARBA" id="ARBA00023015"/>
    </source>
</evidence>
<keyword evidence="3" id="KW-0804">Transcription</keyword>
<dbReference type="Gene3D" id="1.10.260.40">
    <property type="entry name" value="lambda repressor-like DNA-binding domains"/>
    <property type="match status" value="1"/>
</dbReference>
<evidence type="ECO:0000259" key="4">
    <source>
        <dbReference type="PROSITE" id="PS50932"/>
    </source>
</evidence>
<dbReference type="AlphaFoldDB" id="A0A193GHH6"/>
<dbReference type="CDD" id="cd01392">
    <property type="entry name" value="HTH_LacI"/>
    <property type="match status" value="1"/>
</dbReference>
<dbReference type="SUPFAM" id="SSF47413">
    <property type="entry name" value="lambda repressor-like DNA-binding domains"/>
    <property type="match status" value="1"/>
</dbReference>
<dbReference type="OrthoDB" id="8770688at2"/>
<feature type="domain" description="HTH lacI-type" evidence="4">
    <location>
        <begin position="1"/>
        <end position="53"/>
    </location>
</feature>
<sequence>MKDVASLAGVSPMTVSRAMRTPGKVSPDALARVRNAIERSGYVPNLVAGSLSSNRTNLVALIVPSLRNALYAEMIQGISDVLRRHGFQLMISDSGYSDEQEENLIAAYVAQRVCGLILHNTRHTARAVQILKNSTVTCIETGNLAANPIDVAVSYSNYAAGAAMADHLAGRGYRRIGFASLPVRGNDRLRERRRGFLARLRKLGLEVRPELILEAGAGLESGAQALARIVDTDPRVDAVFFAGDVLAAGALFECQRRGLAVPTRIAVAASDDNDLMQHTIPPLTTVRFPRYEIGVRSAEIIIARAQGQAPASRSVDLGFEVIQRGST</sequence>
<organism evidence="5 6">
    <name type="scientific">Bordetella flabilis</name>
    <dbReference type="NCBI Taxonomy" id="463014"/>
    <lineage>
        <taxon>Bacteria</taxon>
        <taxon>Pseudomonadati</taxon>
        <taxon>Pseudomonadota</taxon>
        <taxon>Betaproteobacteria</taxon>
        <taxon>Burkholderiales</taxon>
        <taxon>Alcaligenaceae</taxon>
        <taxon>Bordetella</taxon>
    </lineage>
</organism>
<dbReference type="PROSITE" id="PS50932">
    <property type="entry name" value="HTH_LACI_2"/>
    <property type="match status" value="1"/>
</dbReference>
<dbReference type="PANTHER" id="PTHR30146:SF33">
    <property type="entry name" value="TRANSCRIPTIONAL REGULATOR"/>
    <property type="match status" value="1"/>
</dbReference>
<accession>A0A193GHH6</accession>
<dbReference type="CDD" id="cd01575">
    <property type="entry name" value="PBP1_GntR"/>
    <property type="match status" value="1"/>
</dbReference>
<dbReference type="Proteomes" id="UP000091926">
    <property type="component" value="Chromosome"/>
</dbReference>
<dbReference type="EMBL" id="CP016172">
    <property type="protein sequence ID" value="ANN78886.1"/>
    <property type="molecule type" value="Genomic_DNA"/>
</dbReference>
<dbReference type="InterPro" id="IPR000843">
    <property type="entry name" value="HTH_LacI"/>
</dbReference>
<dbReference type="Gene3D" id="3.40.50.2300">
    <property type="match status" value="2"/>
</dbReference>
<dbReference type="Pfam" id="PF13377">
    <property type="entry name" value="Peripla_BP_3"/>
    <property type="match status" value="1"/>
</dbReference>
<dbReference type="GO" id="GO:0000976">
    <property type="term" value="F:transcription cis-regulatory region binding"/>
    <property type="evidence" value="ECO:0007669"/>
    <property type="project" value="TreeGrafter"/>
</dbReference>
<dbReference type="PANTHER" id="PTHR30146">
    <property type="entry name" value="LACI-RELATED TRANSCRIPTIONAL REPRESSOR"/>
    <property type="match status" value="1"/>
</dbReference>
<dbReference type="InterPro" id="IPR010982">
    <property type="entry name" value="Lambda_DNA-bd_dom_sf"/>
</dbReference>
<evidence type="ECO:0000313" key="5">
    <source>
        <dbReference type="EMBL" id="ANN78886.1"/>
    </source>
</evidence>
<keyword evidence="6" id="KW-1185">Reference proteome</keyword>
<dbReference type="Pfam" id="PF00356">
    <property type="entry name" value="LacI"/>
    <property type="match status" value="1"/>
</dbReference>
<evidence type="ECO:0000256" key="2">
    <source>
        <dbReference type="ARBA" id="ARBA00023125"/>
    </source>
</evidence>
<reference evidence="5 6" key="1">
    <citation type="submission" date="2016-06" db="EMBL/GenBank/DDBJ databases">
        <title>Complete genome sequences of Bordetella bronchialis and Bordetella flabilis.</title>
        <authorList>
            <person name="LiPuma J.J."/>
            <person name="Spilker T."/>
        </authorList>
    </citation>
    <scope>NUCLEOTIDE SEQUENCE [LARGE SCALE GENOMIC DNA]</scope>
    <source>
        <strain evidence="5 6">AU10664</strain>
    </source>
</reference>
<dbReference type="KEGG" id="bfz:BAU07_18745"/>